<dbReference type="SUPFAM" id="SSF55060">
    <property type="entry name" value="GHMP Kinase, C-terminal domain"/>
    <property type="match status" value="1"/>
</dbReference>
<dbReference type="SUPFAM" id="SSF54211">
    <property type="entry name" value="Ribosomal protein S5 domain 2-like"/>
    <property type="match status" value="1"/>
</dbReference>
<dbReference type="InterPro" id="IPR036554">
    <property type="entry name" value="GHMP_kinase_C_sf"/>
</dbReference>
<accession>A0A4U8YTE6</accession>
<keyword evidence="1" id="KW-0547">Nucleotide-binding</keyword>
<dbReference type="EMBL" id="CAADHO010000010">
    <property type="protein sequence ID" value="VFQ46649.1"/>
    <property type="molecule type" value="Genomic_DNA"/>
</dbReference>
<dbReference type="PANTHER" id="PTHR10457">
    <property type="entry name" value="MEVALONATE KINASE/GALACTOKINASE"/>
    <property type="match status" value="1"/>
</dbReference>
<protein>
    <submittedName>
        <fullName evidence="6">Ribosomal protein s5 domain 2-type fold</fullName>
    </submittedName>
</protein>
<keyword evidence="6" id="KW-0689">Ribosomal protein</keyword>
<evidence type="ECO:0000313" key="6">
    <source>
        <dbReference type="EMBL" id="VFQ46649.1"/>
    </source>
</evidence>
<evidence type="ECO:0000256" key="3">
    <source>
        <dbReference type="ARBA" id="ARBA00022840"/>
    </source>
</evidence>
<feature type="domain" description="GHMP kinase C-terminal" evidence="5">
    <location>
        <begin position="246"/>
        <end position="321"/>
    </location>
</feature>
<feature type="domain" description="GHMP kinase N-terminal" evidence="4">
    <location>
        <begin position="97"/>
        <end position="175"/>
    </location>
</feature>
<dbReference type="Proteomes" id="UP000507962">
    <property type="component" value="Unassembled WGS sequence"/>
</dbReference>
<dbReference type="GO" id="GO:0004335">
    <property type="term" value="F:galactokinase activity"/>
    <property type="evidence" value="ECO:0007669"/>
    <property type="project" value="TreeGrafter"/>
</dbReference>
<evidence type="ECO:0000259" key="5">
    <source>
        <dbReference type="Pfam" id="PF08544"/>
    </source>
</evidence>
<keyword evidence="2" id="KW-0808">Transferase</keyword>
<evidence type="ECO:0000259" key="4">
    <source>
        <dbReference type="Pfam" id="PF00288"/>
    </source>
</evidence>
<dbReference type="GO" id="GO:0005840">
    <property type="term" value="C:ribosome"/>
    <property type="evidence" value="ECO:0007669"/>
    <property type="project" value="UniProtKB-KW"/>
</dbReference>
<keyword evidence="7" id="KW-1185">Reference proteome</keyword>
<evidence type="ECO:0000256" key="1">
    <source>
        <dbReference type="ARBA" id="ARBA00022741"/>
    </source>
</evidence>
<evidence type="ECO:0000313" key="7">
    <source>
        <dbReference type="Proteomes" id="UP000507962"/>
    </source>
</evidence>
<dbReference type="AlphaFoldDB" id="A0A4U8YTE6"/>
<dbReference type="InterPro" id="IPR020568">
    <property type="entry name" value="Ribosomal_Su5_D2-typ_SF"/>
</dbReference>
<dbReference type="Pfam" id="PF08544">
    <property type="entry name" value="GHMP_kinases_C"/>
    <property type="match status" value="1"/>
</dbReference>
<dbReference type="RefSeq" id="WP_180144821.1">
    <property type="nucleotide sequence ID" value="NZ_CAADHO010000010.1"/>
</dbReference>
<dbReference type="InterPro" id="IPR006204">
    <property type="entry name" value="GHMP_kinase_N_dom"/>
</dbReference>
<dbReference type="GO" id="GO:0005829">
    <property type="term" value="C:cytosol"/>
    <property type="evidence" value="ECO:0007669"/>
    <property type="project" value="TreeGrafter"/>
</dbReference>
<dbReference type="InterPro" id="IPR013750">
    <property type="entry name" value="GHMP_kinase_C_dom"/>
</dbReference>
<keyword evidence="6" id="KW-0687">Ribonucleoprotein</keyword>
<dbReference type="PANTHER" id="PTHR10457:SF7">
    <property type="entry name" value="GALACTOKINASE-RELATED"/>
    <property type="match status" value="1"/>
</dbReference>
<dbReference type="Pfam" id="PF00288">
    <property type="entry name" value="GHMP_kinases_N"/>
    <property type="match status" value="1"/>
</dbReference>
<dbReference type="Gene3D" id="3.30.230.120">
    <property type="match status" value="1"/>
</dbReference>
<keyword evidence="3" id="KW-0067">ATP-binding</keyword>
<dbReference type="GO" id="GO:0005524">
    <property type="term" value="F:ATP binding"/>
    <property type="evidence" value="ECO:0007669"/>
    <property type="project" value="UniProtKB-KW"/>
</dbReference>
<evidence type="ECO:0000256" key="2">
    <source>
        <dbReference type="ARBA" id="ARBA00022777"/>
    </source>
</evidence>
<keyword evidence="2" id="KW-0418">Kinase</keyword>
<reference evidence="6 7" key="1">
    <citation type="submission" date="2019-03" db="EMBL/GenBank/DDBJ databases">
        <authorList>
            <person name="Nijsse B."/>
        </authorList>
    </citation>
    <scope>NUCLEOTIDE SEQUENCE [LARGE SCALE GENOMIC DNA]</scope>
    <source>
        <strain evidence="6">Desulfoluna butyratoxydans MSL71</strain>
    </source>
</reference>
<name>A0A4U8YTE6_9BACT</name>
<gene>
    <name evidence="6" type="ORF">MSL71_43190</name>
</gene>
<dbReference type="GO" id="GO:0006012">
    <property type="term" value="P:galactose metabolic process"/>
    <property type="evidence" value="ECO:0007669"/>
    <property type="project" value="TreeGrafter"/>
</dbReference>
<proteinExistence type="predicted"/>
<sequence>MSHDTGRPIRSTVVTSAPCRVDMGGTLDLATFHLPLRHLDPVTFNLALDLRTRVRIAPYTAGRVRVSSRGFEPAEFPARELPFDHPMGLMFGIAAYFDASGVAIDIDSASPPRSALGGSSVAAVALCAAFLSALEGMEDGDALKERAARIAQSVESAVAGVVCGIQDQMAAAFGGVSLWHWDGEGRYRRTPVCDTGGTDPSAHMAVAYCGIPHDSLDVNGRWVKGFLAGRHRAEWVRIIELTHAFAEAMAAGQWREAGELMNRETRIRQSMTPDVLDETGMRLVESAVALGCGARFTGAGGGGCLWAVGEAGDMAAVRDAWVSICAEIPGAKLLPPAVAWHGVTTEGAEAWRASVS</sequence>
<dbReference type="PRINTS" id="PR00959">
    <property type="entry name" value="MEVGALKINASE"/>
</dbReference>
<organism evidence="6 7">
    <name type="scientific">Desulfoluna butyratoxydans</name>
    <dbReference type="NCBI Taxonomy" id="231438"/>
    <lineage>
        <taxon>Bacteria</taxon>
        <taxon>Pseudomonadati</taxon>
        <taxon>Thermodesulfobacteriota</taxon>
        <taxon>Desulfobacteria</taxon>
        <taxon>Desulfobacterales</taxon>
        <taxon>Desulfolunaceae</taxon>
        <taxon>Desulfoluna</taxon>
    </lineage>
</organism>